<feature type="transmembrane region" description="Helical" evidence="7">
    <location>
        <begin position="281"/>
        <end position="302"/>
    </location>
</feature>
<keyword evidence="3 7" id="KW-0812">Transmembrane</keyword>
<comment type="subcellular location">
    <subcellularLocation>
        <location evidence="1">Membrane</location>
        <topology evidence="1">Multi-pass membrane protein</topology>
    </subcellularLocation>
</comment>
<feature type="transmembrane region" description="Helical" evidence="7">
    <location>
        <begin position="236"/>
        <end position="254"/>
    </location>
</feature>
<feature type="region of interest" description="Disordered" evidence="6">
    <location>
        <begin position="46"/>
        <end position="78"/>
    </location>
</feature>
<organism evidence="8">
    <name type="scientific">Darwinula stevensoni</name>
    <dbReference type="NCBI Taxonomy" id="69355"/>
    <lineage>
        <taxon>Eukaryota</taxon>
        <taxon>Metazoa</taxon>
        <taxon>Ecdysozoa</taxon>
        <taxon>Arthropoda</taxon>
        <taxon>Crustacea</taxon>
        <taxon>Oligostraca</taxon>
        <taxon>Ostracoda</taxon>
        <taxon>Podocopa</taxon>
        <taxon>Podocopida</taxon>
        <taxon>Darwinulocopina</taxon>
        <taxon>Darwinuloidea</taxon>
        <taxon>Darwinulidae</taxon>
        <taxon>Darwinula</taxon>
    </lineage>
</organism>
<keyword evidence="4 7" id="KW-1133">Transmembrane helix</keyword>
<comment type="similarity">
    <text evidence="2">Belongs to the clarin family.</text>
</comment>
<dbReference type="EMBL" id="CAJPEV010000867">
    <property type="protein sequence ID" value="CAG0889185.1"/>
    <property type="molecule type" value="Genomic_DNA"/>
</dbReference>
<accession>A0A7R8X7J8</accession>
<name>A0A7R8X7J8_9CRUS</name>
<feature type="transmembrane region" description="Helical" evidence="7">
    <location>
        <begin position="191"/>
        <end position="224"/>
    </location>
</feature>
<reference evidence="8" key="1">
    <citation type="submission" date="2020-11" db="EMBL/GenBank/DDBJ databases">
        <authorList>
            <person name="Tran Van P."/>
        </authorList>
    </citation>
    <scope>NUCLEOTIDE SEQUENCE</scope>
</reference>
<dbReference type="Gene3D" id="1.20.140.150">
    <property type="match status" value="1"/>
</dbReference>
<keyword evidence="9" id="KW-1185">Reference proteome</keyword>
<evidence type="ECO:0000256" key="4">
    <source>
        <dbReference type="ARBA" id="ARBA00022989"/>
    </source>
</evidence>
<evidence type="ECO:0000313" key="9">
    <source>
        <dbReference type="Proteomes" id="UP000677054"/>
    </source>
</evidence>
<evidence type="ECO:0000256" key="2">
    <source>
        <dbReference type="ARBA" id="ARBA00005787"/>
    </source>
</evidence>
<dbReference type="AlphaFoldDB" id="A0A7R8X7J8"/>
<dbReference type="PANTHER" id="PTHR31548">
    <property type="entry name" value="CLARIN"/>
    <property type="match status" value="1"/>
</dbReference>
<gene>
    <name evidence="8" type="ORF">DSTB1V02_LOCUS5360</name>
</gene>
<evidence type="ECO:0000256" key="7">
    <source>
        <dbReference type="SAM" id="Phobius"/>
    </source>
</evidence>
<dbReference type="Proteomes" id="UP000677054">
    <property type="component" value="Unassembled WGS sequence"/>
</dbReference>
<dbReference type="OrthoDB" id="10012538at2759"/>
<proteinExistence type="inferred from homology"/>
<evidence type="ECO:0000256" key="3">
    <source>
        <dbReference type="ARBA" id="ARBA00022692"/>
    </source>
</evidence>
<evidence type="ECO:0000256" key="1">
    <source>
        <dbReference type="ARBA" id="ARBA00004141"/>
    </source>
</evidence>
<dbReference type="PANTHER" id="PTHR31548:SF1">
    <property type="entry name" value="LD47387P"/>
    <property type="match status" value="1"/>
</dbReference>
<evidence type="ECO:0000256" key="5">
    <source>
        <dbReference type="ARBA" id="ARBA00023136"/>
    </source>
</evidence>
<evidence type="ECO:0000313" key="8">
    <source>
        <dbReference type="EMBL" id="CAD7245487.1"/>
    </source>
</evidence>
<dbReference type="GO" id="GO:0016020">
    <property type="term" value="C:membrane"/>
    <property type="evidence" value="ECO:0007669"/>
    <property type="project" value="UniProtKB-SubCell"/>
</dbReference>
<evidence type="ECO:0000256" key="6">
    <source>
        <dbReference type="SAM" id="MobiDB-lite"/>
    </source>
</evidence>
<dbReference type="GO" id="GO:0007605">
    <property type="term" value="P:sensory perception of sound"/>
    <property type="evidence" value="ECO:0007669"/>
    <property type="project" value="UniProtKB-ARBA"/>
</dbReference>
<protein>
    <submittedName>
        <fullName evidence="8">Uncharacterized protein</fullName>
    </submittedName>
</protein>
<sequence length="328" mass="36833">MERFNLMTNEIYHRRRAPEITSGIQPRYLLSLPRYSRWRHPAEAIQRTPRGGDPEEAIQHRTQRRRSIGGHPAEDIPRAQRMRRRKQYLLGTSVLSCVAIALLGAALGTDHWVEGNATWVGENATSTMEYNVNYGLIKGTRVDGGFSSETKEIRLAVSAKENSYIWSAGESEERRLEDLNKLLATGKKGDLANFGLLVTTFVSLGLCALFLVVSAGFGVFNAFGSPIETWAGPIGLYYYNAGFALLGMIVWGVHHVTKSSKNLMLYETLTYDYVMEASLGFSYWLVFVVLALEVGNLVLVYVSQRPERERTTQNVEMDTKTAATTFIY</sequence>
<dbReference type="EMBL" id="LR900384">
    <property type="protein sequence ID" value="CAD7245487.1"/>
    <property type="molecule type" value="Genomic_DNA"/>
</dbReference>
<feature type="transmembrane region" description="Helical" evidence="7">
    <location>
        <begin position="88"/>
        <end position="107"/>
    </location>
</feature>
<keyword evidence="5 7" id="KW-0472">Membrane</keyword>
<dbReference type="InterPro" id="IPR026748">
    <property type="entry name" value="Clarin"/>
</dbReference>
<feature type="compositionally biased region" description="Basic and acidic residues" evidence="6">
    <location>
        <begin position="50"/>
        <end position="59"/>
    </location>
</feature>